<sequence length="115" mass="13723">MIMIEINPQHEVKARKTHHCSWCDKEIHTGEKYITSTLKVDFIYEWRACSRCKPYVDEMFDDDVWGNYDSGDGIDQQTFLDFMSEKHYDVWRKWQLADEKERAAKAVKNAAKTNR</sequence>
<evidence type="ECO:0000313" key="2">
    <source>
        <dbReference type="Proteomes" id="UP000051927"/>
    </source>
</evidence>
<reference evidence="1 2" key="1">
    <citation type="journal article" date="2015" name="Genome Announc.">
        <title>Expanding the biotechnology potential of lactobacilli through comparative genomics of 213 strains and associated genera.</title>
        <authorList>
            <person name="Sun Z."/>
            <person name="Harris H.M."/>
            <person name="McCann A."/>
            <person name="Guo C."/>
            <person name="Argimon S."/>
            <person name="Zhang W."/>
            <person name="Yang X."/>
            <person name="Jeffery I.B."/>
            <person name="Cooney J.C."/>
            <person name="Kagawa T.F."/>
            <person name="Liu W."/>
            <person name="Song Y."/>
            <person name="Salvetti E."/>
            <person name="Wrobel A."/>
            <person name="Rasinkangas P."/>
            <person name="Parkhill J."/>
            <person name="Rea M.C."/>
            <person name="O'Sullivan O."/>
            <person name="Ritari J."/>
            <person name="Douillard F.P."/>
            <person name="Paul Ross R."/>
            <person name="Yang R."/>
            <person name="Briner A.E."/>
            <person name="Felis G.E."/>
            <person name="de Vos W.M."/>
            <person name="Barrangou R."/>
            <person name="Klaenhammer T.R."/>
            <person name="Caufield P.W."/>
            <person name="Cui Y."/>
            <person name="Zhang H."/>
            <person name="O'Toole P.W."/>
        </authorList>
    </citation>
    <scope>NUCLEOTIDE SEQUENCE [LARGE SCALE GENOMIC DNA]</scope>
    <source>
        <strain evidence="1 2">DSM 7090</strain>
    </source>
</reference>
<dbReference type="Proteomes" id="UP000051927">
    <property type="component" value="Unassembled WGS sequence"/>
</dbReference>
<dbReference type="EMBL" id="JQCP01000002">
    <property type="protein sequence ID" value="KRO02186.1"/>
    <property type="molecule type" value="Genomic_DNA"/>
</dbReference>
<accession>A0ABR5Q0M7</accession>
<proteinExistence type="predicted"/>
<name>A0ABR5Q0M7_9ACTN</name>
<comment type="caution">
    <text evidence="1">The sequence shown here is derived from an EMBL/GenBank/DDBJ whole genome shotgun (WGS) entry which is preliminary data.</text>
</comment>
<keyword evidence="2" id="KW-1185">Reference proteome</keyword>
<protein>
    <submittedName>
        <fullName evidence="1">Uncharacterized protein</fullName>
    </submittedName>
</protein>
<evidence type="ECO:0000313" key="1">
    <source>
        <dbReference type="EMBL" id="KRO02186.1"/>
    </source>
</evidence>
<gene>
    <name evidence="1" type="ORF">IV60_GL000607</name>
</gene>
<organism evidence="1 2">
    <name type="scientific">Lancefieldella rimae</name>
    <dbReference type="NCBI Taxonomy" id="1383"/>
    <lineage>
        <taxon>Bacteria</taxon>
        <taxon>Bacillati</taxon>
        <taxon>Actinomycetota</taxon>
        <taxon>Coriobacteriia</taxon>
        <taxon>Coriobacteriales</taxon>
        <taxon>Atopobiaceae</taxon>
        <taxon>Lancefieldella</taxon>
    </lineage>
</organism>